<evidence type="ECO:0000256" key="1">
    <source>
        <dbReference type="ARBA" id="ARBA00022884"/>
    </source>
</evidence>
<dbReference type="GO" id="GO:0030422">
    <property type="term" value="P:siRNA processing"/>
    <property type="evidence" value="ECO:0007669"/>
    <property type="project" value="TreeGrafter"/>
</dbReference>
<feature type="region of interest" description="Disordered" evidence="3">
    <location>
        <begin position="276"/>
        <end position="300"/>
    </location>
</feature>
<dbReference type="PANTHER" id="PTHR46205">
    <property type="entry name" value="LOQUACIOUS, ISOFORM B"/>
    <property type="match status" value="1"/>
</dbReference>
<dbReference type="AlphaFoldDB" id="A0A0R3RI16"/>
<organism evidence="5 6">
    <name type="scientific">Elaeophora elaphi</name>
    <dbReference type="NCBI Taxonomy" id="1147741"/>
    <lineage>
        <taxon>Eukaryota</taxon>
        <taxon>Metazoa</taxon>
        <taxon>Ecdysozoa</taxon>
        <taxon>Nematoda</taxon>
        <taxon>Chromadorea</taxon>
        <taxon>Rhabditida</taxon>
        <taxon>Spirurina</taxon>
        <taxon>Spiruromorpha</taxon>
        <taxon>Filarioidea</taxon>
        <taxon>Onchocercidae</taxon>
        <taxon>Elaeophora</taxon>
    </lineage>
</organism>
<dbReference type="WBParaSite" id="EEL_0000112301-mRNA-1">
    <property type="protein sequence ID" value="EEL_0000112301-mRNA-1"/>
    <property type="gene ID" value="EEL_0000112301"/>
</dbReference>
<feature type="domain" description="DRBM" evidence="4">
    <location>
        <begin position="43"/>
        <end position="110"/>
    </location>
</feature>
<dbReference type="GO" id="GO:0070578">
    <property type="term" value="C:RISC-loading complex"/>
    <property type="evidence" value="ECO:0007669"/>
    <property type="project" value="TreeGrafter"/>
</dbReference>
<dbReference type="CDD" id="cd00048">
    <property type="entry name" value="DSRM_SF"/>
    <property type="match status" value="1"/>
</dbReference>
<evidence type="ECO:0000259" key="4">
    <source>
        <dbReference type="PROSITE" id="PS50137"/>
    </source>
</evidence>
<dbReference type="Gene3D" id="3.30.160.20">
    <property type="match status" value="2"/>
</dbReference>
<dbReference type="SUPFAM" id="SSF54768">
    <property type="entry name" value="dsRNA-binding domain-like"/>
    <property type="match status" value="1"/>
</dbReference>
<dbReference type="GO" id="GO:0070920">
    <property type="term" value="P:regulation of regulatory ncRNA processing"/>
    <property type="evidence" value="ECO:0007669"/>
    <property type="project" value="TreeGrafter"/>
</dbReference>
<dbReference type="InterPro" id="IPR051247">
    <property type="entry name" value="RLC_Component"/>
</dbReference>
<dbReference type="PROSITE" id="PS50137">
    <property type="entry name" value="DS_RBD"/>
    <property type="match status" value="1"/>
</dbReference>
<dbReference type="GO" id="GO:0005737">
    <property type="term" value="C:cytoplasm"/>
    <property type="evidence" value="ECO:0007669"/>
    <property type="project" value="TreeGrafter"/>
</dbReference>
<evidence type="ECO:0000256" key="2">
    <source>
        <dbReference type="PROSITE-ProRule" id="PRU00266"/>
    </source>
</evidence>
<keyword evidence="1 2" id="KW-0694">RNA-binding</keyword>
<dbReference type="GO" id="GO:0003725">
    <property type="term" value="F:double-stranded RNA binding"/>
    <property type="evidence" value="ECO:0007669"/>
    <property type="project" value="TreeGrafter"/>
</dbReference>
<reference evidence="6" key="1">
    <citation type="submission" date="2017-02" db="UniProtKB">
        <authorList>
            <consortium name="WormBaseParasite"/>
        </authorList>
    </citation>
    <scope>IDENTIFICATION</scope>
</reference>
<accession>A0A0R3RI16</accession>
<sequence>MIEKESFTDFGLGKTKDEALANLESMTIDFQSRGSGDDSVAENWVGKVNERCQKLKLSNPAYEIDEEGPPNQRIFIATCKIGNVHVVAHGKTKKIAKTLAAQKMCSRLENWNEFASDIENAALAAASIQEVANNSEFTTNDDFKTNETTAKCSFSQNTQDTPAEATLHPGLLHKVRSAFQDGFGTKGLTEKLTELIKSGDENISKVFPDQELKFVFLERDIDGNFQCMLSLDSPVDTKNAFYGFGATEQDAKDYASRNALVHLDLFVGESSLNSSDPLETQGLANSSTPAKNSSEDGSSS</sequence>
<evidence type="ECO:0000256" key="3">
    <source>
        <dbReference type="SAM" id="MobiDB-lite"/>
    </source>
</evidence>
<name>A0A0R3RI16_9BILA</name>
<dbReference type="PANTHER" id="PTHR46205:SF3">
    <property type="entry name" value="LOQUACIOUS, ISOFORM B"/>
    <property type="match status" value="1"/>
</dbReference>
<dbReference type="Pfam" id="PF00035">
    <property type="entry name" value="dsrm"/>
    <property type="match status" value="1"/>
</dbReference>
<evidence type="ECO:0000313" key="5">
    <source>
        <dbReference type="Proteomes" id="UP000050640"/>
    </source>
</evidence>
<dbReference type="STRING" id="1147741.A0A0R3RI16"/>
<dbReference type="GO" id="GO:0035197">
    <property type="term" value="F:siRNA binding"/>
    <property type="evidence" value="ECO:0007669"/>
    <property type="project" value="TreeGrafter"/>
</dbReference>
<dbReference type="InterPro" id="IPR014720">
    <property type="entry name" value="dsRBD_dom"/>
</dbReference>
<dbReference type="Proteomes" id="UP000050640">
    <property type="component" value="Unplaced"/>
</dbReference>
<dbReference type="SMART" id="SM00358">
    <property type="entry name" value="DSRM"/>
    <property type="match status" value="1"/>
</dbReference>
<keyword evidence="5" id="KW-1185">Reference proteome</keyword>
<protein>
    <submittedName>
        <fullName evidence="6">DRBM domain-containing protein</fullName>
    </submittedName>
</protein>
<dbReference type="GO" id="GO:0016442">
    <property type="term" value="C:RISC complex"/>
    <property type="evidence" value="ECO:0007669"/>
    <property type="project" value="TreeGrafter"/>
</dbReference>
<dbReference type="GO" id="GO:0005634">
    <property type="term" value="C:nucleus"/>
    <property type="evidence" value="ECO:0007669"/>
    <property type="project" value="TreeGrafter"/>
</dbReference>
<proteinExistence type="predicted"/>
<evidence type="ECO:0000313" key="6">
    <source>
        <dbReference type="WBParaSite" id="EEL_0000112301-mRNA-1"/>
    </source>
</evidence>